<feature type="domain" description="Thioredoxin" evidence="4">
    <location>
        <begin position="13"/>
        <end position="107"/>
    </location>
</feature>
<gene>
    <name evidence="6" type="ORF">PCOS0759_LOCUS1506</name>
</gene>
<sequence>MSGSTTTSTEIKSLDQFNSLLKEPKSAYVLHFWASWCHPCVQVDQLLEALLKQNSHISQILRIEAENFPEITDGYNVTAVPAVCTVKNGDLLKVVEGFDPQGIKKEVEALNAKQGGSEKPLNERLKELVQSKDIMLFMKGNPAEPRCGFSRQMVELLNKHFIDYGHFDILSDEEVRQGLKAYSNWPTYPQLYAKGELVGGLDVVRELDDEGELLGELGVEDVNEMCRKLVNSESVMLFMKGNPDQPRCGFSRQMVQLLREQGVENFGHFDILSDVRVRQGLKVFSNWPTYPQLYSNGELIGGLDVVKELIQDDEFKAEMGLE</sequence>
<dbReference type="AlphaFoldDB" id="A0A7S1KMW7"/>
<keyword evidence="2" id="KW-0408">Iron</keyword>
<organism evidence="6">
    <name type="scientific">Percolomonas cosmopolitus</name>
    <dbReference type="NCBI Taxonomy" id="63605"/>
    <lineage>
        <taxon>Eukaryota</taxon>
        <taxon>Discoba</taxon>
        <taxon>Heterolobosea</taxon>
        <taxon>Tetramitia</taxon>
        <taxon>Eutetramitia</taxon>
        <taxon>Percolomonadidae</taxon>
        <taxon>Percolomonas</taxon>
    </lineage>
</organism>
<dbReference type="PANTHER" id="PTHR10293">
    <property type="entry name" value="GLUTAREDOXIN FAMILY MEMBER"/>
    <property type="match status" value="1"/>
</dbReference>
<feature type="domain" description="Glutaredoxin" evidence="5">
    <location>
        <begin position="235"/>
        <end position="300"/>
    </location>
</feature>
<evidence type="ECO:0000256" key="3">
    <source>
        <dbReference type="ARBA" id="ARBA00023014"/>
    </source>
</evidence>
<dbReference type="GO" id="GO:0006879">
    <property type="term" value="P:intracellular iron ion homeostasis"/>
    <property type="evidence" value="ECO:0007669"/>
    <property type="project" value="TreeGrafter"/>
</dbReference>
<feature type="domain" description="Glutaredoxin" evidence="5">
    <location>
        <begin position="134"/>
        <end position="198"/>
    </location>
</feature>
<evidence type="ECO:0000256" key="2">
    <source>
        <dbReference type="ARBA" id="ARBA00023004"/>
    </source>
</evidence>
<dbReference type="GO" id="GO:0051536">
    <property type="term" value="F:iron-sulfur cluster binding"/>
    <property type="evidence" value="ECO:0007669"/>
    <property type="project" value="UniProtKB-KW"/>
</dbReference>
<evidence type="ECO:0000256" key="1">
    <source>
        <dbReference type="ARBA" id="ARBA00022723"/>
    </source>
</evidence>
<proteinExistence type="predicted"/>
<evidence type="ECO:0008006" key="7">
    <source>
        <dbReference type="Google" id="ProtNLM"/>
    </source>
</evidence>
<reference evidence="6" key="1">
    <citation type="submission" date="2021-01" db="EMBL/GenBank/DDBJ databases">
        <authorList>
            <person name="Corre E."/>
            <person name="Pelletier E."/>
            <person name="Niang G."/>
            <person name="Scheremetjew M."/>
            <person name="Finn R."/>
            <person name="Kale V."/>
            <person name="Holt S."/>
            <person name="Cochrane G."/>
            <person name="Meng A."/>
            <person name="Brown T."/>
            <person name="Cohen L."/>
        </authorList>
    </citation>
    <scope>NUCLEOTIDE SEQUENCE</scope>
    <source>
        <strain evidence="6">WS</strain>
    </source>
</reference>
<dbReference type="GO" id="GO:0005634">
    <property type="term" value="C:nucleus"/>
    <property type="evidence" value="ECO:0007669"/>
    <property type="project" value="TreeGrafter"/>
</dbReference>
<name>A0A7S1KMW7_9EUKA</name>
<evidence type="ECO:0000313" key="6">
    <source>
        <dbReference type="EMBL" id="CAD9078274.1"/>
    </source>
</evidence>
<accession>A0A7S1KMW7</accession>
<dbReference type="SUPFAM" id="SSF52833">
    <property type="entry name" value="Thioredoxin-like"/>
    <property type="match status" value="3"/>
</dbReference>
<dbReference type="FunFam" id="3.40.30.10:FF:000012">
    <property type="entry name" value="Monothiol glutaredoxin"/>
    <property type="match status" value="2"/>
</dbReference>
<dbReference type="InterPro" id="IPR036249">
    <property type="entry name" value="Thioredoxin-like_sf"/>
</dbReference>
<dbReference type="InterPro" id="IPR013766">
    <property type="entry name" value="Thioredoxin_domain"/>
</dbReference>
<dbReference type="EMBL" id="HBGD01001796">
    <property type="protein sequence ID" value="CAD9078274.1"/>
    <property type="molecule type" value="Transcribed_RNA"/>
</dbReference>
<dbReference type="InterPro" id="IPR004480">
    <property type="entry name" value="Monothiol_GRX-rel"/>
</dbReference>
<protein>
    <recommendedName>
        <fullName evidence="7">Glutaredoxin</fullName>
    </recommendedName>
</protein>
<dbReference type="GO" id="GO:0005829">
    <property type="term" value="C:cytosol"/>
    <property type="evidence" value="ECO:0007669"/>
    <property type="project" value="TreeGrafter"/>
</dbReference>
<dbReference type="PROSITE" id="PS51354">
    <property type="entry name" value="GLUTAREDOXIN_2"/>
    <property type="match status" value="2"/>
</dbReference>
<evidence type="ECO:0000259" key="4">
    <source>
        <dbReference type="Pfam" id="PF00085"/>
    </source>
</evidence>
<dbReference type="Gene3D" id="3.40.30.10">
    <property type="entry name" value="Glutaredoxin"/>
    <property type="match status" value="3"/>
</dbReference>
<dbReference type="InterPro" id="IPR033658">
    <property type="entry name" value="GRX_PICOT-like"/>
</dbReference>
<dbReference type="Pfam" id="PF00462">
    <property type="entry name" value="Glutaredoxin"/>
    <property type="match status" value="2"/>
</dbReference>
<dbReference type="PANTHER" id="PTHR10293:SF73">
    <property type="entry name" value="GLUTAREDOXIN-3"/>
    <property type="match status" value="1"/>
</dbReference>
<dbReference type="InterPro" id="IPR002109">
    <property type="entry name" value="Glutaredoxin"/>
</dbReference>
<keyword evidence="3" id="KW-0411">Iron-sulfur</keyword>
<evidence type="ECO:0000259" key="5">
    <source>
        <dbReference type="Pfam" id="PF00462"/>
    </source>
</evidence>
<keyword evidence="1" id="KW-0479">Metal-binding</keyword>
<dbReference type="CDD" id="cd03028">
    <property type="entry name" value="GRX_PICOT_like"/>
    <property type="match status" value="2"/>
</dbReference>
<dbReference type="GO" id="GO:0046872">
    <property type="term" value="F:metal ion binding"/>
    <property type="evidence" value="ECO:0007669"/>
    <property type="project" value="UniProtKB-KW"/>
</dbReference>
<dbReference type="Pfam" id="PF00085">
    <property type="entry name" value="Thioredoxin"/>
    <property type="match status" value="1"/>
</dbReference>